<dbReference type="AlphaFoldDB" id="A0A2U1CJS3"/>
<evidence type="ECO:0000313" key="3">
    <source>
        <dbReference type="Proteomes" id="UP000246145"/>
    </source>
</evidence>
<keyword evidence="3" id="KW-1185">Reference proteome</keyword>
<evidence type="ECO:0000313" key="2">
    <source>
        <dbReference type="EMBL" id="PVY61238.1"/>
    </source>
</evidence>
<proteinExistence type="predicted"/>
<sequence>MSHLYLQPHQARKRQPTAYEDLLGDSLERAFSSDIVELDALVAYLNDHGPQPQDTSTMWTAELLTTELQRLGND</sequence>
<dbReference type="Proteomes" id="UP000246145">
    <property type="component" value="Unassembled WGS sequence"/>
</dbReference>
<name>A0A2U1CJS3_9BURK</name>
<dbReference type="OrthoDB" id="6909982at2"/>
<dbReference type="STRING" id="1231391.GCA_000308195_02450"/>
<organism evidence="2 3">
    <name type="scientific">Pusillimonas noertemannii</name>
    <dbReference type="NCBI Taxonomy" id="305977"/>
    <lineage>
        <taxon>Bacteria</taxon>
        <taxon>Pseudomonadati</taxon>
        <taxon>Pseudomonadota</taxon>
        <taxon>Betaproteobacteria</taxon>
        <taxon>Burkholderiales</taxon>
        <taxon>Alcaligenaceae</taxon>
        <taxon>Pusillimonas</taxon>
    </lineage>
</organism>
<protein>
    <recommendedName>
        <fullName evidence="1">Recombinase-like domain-containing protein</fullName>
    </recommendedName>
</protein>
<dbReference type="InterPro" id="IPR046789">
    <property type="entry name" value="HTH_62"/>
</dbReference>
<gene>
    <name evidence="2" type="ORF">C7440_2788</name>
</gene>
<accession>A0A2U1CJS3</accession>
<feature type="domain" description="Recombinase-like" evidence="1">
    <location>
        <begin position="1"/>
        <end position="73"/>
    </location>
</feature>
<evidence type="ECO:0000259" key="1">
    <source>
        <dbReference type="Pfam" id="PF20552"/>
    </source>
</evidence>
<reference evidence="2 3" key="1">
    <citation type="submission" date="2018-04" db="EMBL/GenBank/DDBJ databases">
        <title>Genomic Encyclopedia of Type Strains, Phase IV (KMG-IV): sequencing the most valuable type-strain genomes for metagenomic binning, comparative biology and taxonomic classification.</title>
        <authorList>
            <person name="Goeker M."/>
        </authorList>
    </citation>
    <scope>NUCLEOTIDE SEQUENCE [LARGE SCALE GENOMIC DNA]</scope>
    <source>
        <strain evidence="2 3">DSM 10065</strain>
    </source>
</reference>
<dbReference type="RefSeq" id="WP_116518979.1">
    <property type="nucleotide sequence ID" value="NZ_JACCEX010000004.1"/>
</dbReference>
<dbReference type="EMBL" id="QEKO01000004">
    <property type="protein sequence ID" value="PVY61238.1"/>
    <property type="molecule type" value="Genomic_DNA"/>
</dbReference>
<dbReference type="Pfam" id="PF20552">
    <property type="entry name" value="HTH_62"/>
    <property type="match status" value="1"/>
</dbReference>
<comment type="caution">
    <text evidence="2">The sequence shown here is derived from an EMBL/GenBank/DDBJ whole genome shotgun (WGS) entry which is preliminary data.</text>
</comment>